<evidence type="ECO:0000313" key="1">
    <source>
        <dbReference type="EMBL" id="CAB1436561.1"/>
    </source>
</evidence>
<gene>
    <name evidence="1" type="ORF">PLEPLA_LOCUS24594</name>
</gene>
<evidence type="ECO:0000313" key="2">
    <source>
        <dbReference type="Proteomes" id="UP001153269"/>
    </source>
</evidence>
<keyword evidence="2" id="KW-1185">Reference proteome</keyword>
<dbReference type="AlphaFoldDB" id="A0A9N7UUI3"/>
<protein>
    <submittedName>
        <fullName evidence="1">Uncharacterized protein</fullName>
    </submittedName>
</protein>
<feature type="non-terminal residue" evidence="1">
    <location>
        <position position="1"/>
    </location>
</feature>
<proteinExistence type="predicted"/>
<comment type="caution">
    <text evidence="1">The sequence shown here is derived from an EMBL/GenBank/DDBJ whole genome shotgun (WGS) entry which is preliminary data.</text>
</comment>
<reference evidence="1" key="1">
    <citation type="submission" date="2020-03" db="EMBL/GenBank/DDBJ databases">
        <authorList>
            <person name="Weist P."/>
        </authorList>
    </citation>
    <scope>NUCLEOTIDE SEQUENCE</scope>
</reference>
<dbReference type="EMBL" id="CADEAL010001903">
    <property type="protein sequence ID" value="CAB1436561.1"/>
    <property type="molecule type" value="Genomic_DNA"/>
</dbReference>
<organism evidence="1 2">
    <name type="scientific">Pleuronectes platessa</name>
    <name type="common">European plaice</name>
    <dbReference type="NCBI Taxonomy" id="8262"/>
    <lineage>
        <taxon>Eukaryota</taxon>
        <taxon>Metazoa</taxon>
        <taxon>Chordata</taxon>
        <taxon>Craniata</taxon>
        <taxon>Vertebrata</taxon>
        <taxon>Euteleostomi</taxon>
        <taxon>Actinopterygii</taxon>
        <taxon>Neopterygii</taxon>
        <taxon>Teleostei</taxon>
        <taxon>Neoteleostei</taxon>
        <taxon>Acanthomorphata</taxon>
        <taxon>Carangaria</taxon>
        <taxon>Pleuronectiformes</taxon>
        <taxon>Pleuronectoidei</taxon>
        <taxon>Pleuronectidae</taxon>
        <taxon>Pleuronectes</taxon>
    </lineage>
</organism>
<accession>A0A9N7UUI3</accession>
<dbReference type="Proteomes" id="UP001153269">
    <property type="component" value="Unassembled WGS sequence"/>
</dbReference>
<sequence>RRSCRFLKNLLELETHNRRLVFTSHSDDETMVQELLQLNTEAPWFPLLSVCDRVRSNPLTLPGGGGGGGCRVEMEGRMEGQTEGWSDGWDGLRRDYELTTSSKTQWNLVCCLAARGLNYFEHREDWEDWELCWRYRGDQVLSLAMLTTNSVSTVTLCPSLSRGSVGNNNVQ</sequence>
<name>A0A9N7UUI3_PLEPL</name>